<dbReference type="Gene3D" id="3.40.50.1110">
    <property type="entry name" value="SGNH hydrolase"/>
    <property type="match status" value="1"/>
</dbReference>
<evidence type="ECO:0000256" key="3">
    <source>
        <dbReference type="SAM" id="SignalP"/>
    </source>
</evidence>
<keyword evidence="6" id="KW-1267">Proteomics identification</keyword>
<proteinExistence type="evidence at protein level"/>
<evidence type="ECO:0007829" key="6">
    <source>
        <dbReference type="ProteomicsDB" id="A0A0P0WUU7"/>
    </source>
</evidence>
<feature type="region of interest" description="Disordered" evidence="2">
    <location>
        <begin position="257"/>
        <end position="292"/>
    </location>
</feature>
<accession>A0A0P0WUU7</accession>
<dbReference type="PaxDb" id="39947-A0A0P0WUU7"/>
<feature type="signal peptide" evidence="3">
    <location>
        <begin position="1"/>
        <end position="30"/>
    </location>
</feature>
<reference evidence="4 5" key="2">
    <citation type="journal article" date="2013" name="Plant Cell Physiol.">
        <title>Rice Annotation Project Database (RAP-DB): an integrative and interactive database for rice genomics.</title>
        <authorList>
            <person name="Sakai H."/>
            <person name="Lee S.S."/>
            <person name="Tanaka T."/>
            <person name="Numa H."/>
            <person name="Kim J."/>
            <person name="Kawahara Y."/>
            <person name="Wakimoto H."/>
            <person name="Yang C.C."/>
            <person name="Iwamoto M."/>
            <person name="Abe T."/>
            <person name="Yamada Y."/>
            <person name="Muto A."/>
            <person name="Inokuchi H."/>
            <person name="Ikemura T."/>
            <person name="Matsumoto T."/>
            <person name="Sasaki T."/>
            <person name="Itoh T."/>
        </authorList>
    </citation>
    <scope>NUCLEOTIDE SEQUENCE [LARGE SCALE GENOMIC DNA]</scope>
    <source>
        <strain evidence="5">cv. Nipponbare</strain>
    </source>
</reference>
<feature type="chain" id="PRO_5006056862" evidence="3">
    <location>
        <begin position="31"/>
        <end position="395"/>
    </location>
</feature>
<gene>
    <name evidence="4" type="ordered locus">Os06g0229400</name>
    <name evidence="4" type="ORF">OSNPB_060229400</name>
</gene>
<keyword evidence="3" id="KW-0732">Signal</keyword>
<feature type="region of interest" description="Disordered" evidence="2">
    <location>
        <begin position="358"/>
        <end position="383"/>
    </location>
</feature>
<dbReference type="GO" id="GO:0016787">
    <property type="term" value="F:hydrolase activity"/>
    <property type="evidence" value="ECO:0007669"/>
    <property type="project" value="UniProtKB-KW"/>
</dbReference>
<evidence type="ECO:0000256" key="1">
    <source>
        <dbReference type="ARBA" id="ARBA00022801"/>
    </source>
</evidence>
<dbReference type="InParanoid" id="A0A0P0WUU7"/>
<name>A0A0P0WUU7_ORYSJ</name>
<keyword evidence="1" id="KW-0378">Hydrolase</keyword>
<dbReference type="EMBL" id="AP014962">
    <property type="protein sequence ID" value="BAS96898.1"/>
    <property type="molecule type" value="Genomic_DNA"/>
</dbReference>
<sequence>MACKKQKSKLMAFSLAMVVVVVLLLGRCRGDVVQFIFGDSLSDVGNNDYLTKSLARAALPWYGIDFDTGMPNGRFCNGRTVADIVGDKMGLPRPPAFLDPSLDENVILKRGVNFASGGGGILNETSSLFVSSTPFFYIELYEIVGFPQLNRICHACAVADTEILAVQADRAVPGDAGVHAAQGREGGGGQAVRRGLLRGGDGRQRLHQQLPPPRLLRLVDVQRRRLRPLHGDHPGGAAAAAPLPRRAAAHVLRPGAHGLHPAAADPDLHGRVPGADERAGEELQRAGGRRGGEAVVVAGERDVQVRGGVRLLPGHHRPPRGARVQQLAGAVLLAGAGAADADVHAAVHAVQGPEPVRVLGRVPPHRPRQRAHRARDAPQAQHHRLRQQLHLNLAK</sequence>
<dbReference type="AlphaFoldDB" id="A0A0P0WUU7"/>
<reference evidence="4 5" key="3">
    <citation type="journal article" date="2013" name="Rice">
        <title>Improvement of the Oryza sativa Nipponbare reference genome using next generation sequence and optical map data.</title>
        <authorList>
            <person name="Kawahara Y."/>
            <person name="de la Bastide M."/>
            <person name="Hamilton J.P."/>
            <person name="Kanamori H."/>
            <person name="McCombie W.R."/>
            <person name="Ouyang S."/>
            <person name="Schwartz D.C."/>
            <person name="Tanaka T."/>
            <person name="Wu J."/>
            <person name="Zhou S."/>
            <person name="Childs K.L."/>
            <person name="Davidson R.M."/>
            <person name="Lin H."/>
            <person name="Quesada-Ocampo L."/>
            <person name="Vaillancourt B."/>
            <person name="Sakai H."/>
            <person name="Lee S.S."/>
            <person name="Kim J."/>
            <person name="Numa H."/>
            <person name="Itoh T."/>
            <person name="Buell C.R."/>
            <person name="Matsumoto T."/>
        </authorList>
    </citation>
    <scope>NUCLEOTIDE SEQUENCE [LARGE SCALE GENOMIC DNA]</scope>
    <source>
        <strain evidence="5">cv. Nipponbare</strain>
    </source>
</reference>
<protein>
    <submittedName>
        <fullName evidence="4">Os06g0229400 protein</fullName>
    </submittedName>
</protein>
<dbReference type="eggNOG" id="ENOG502QU4Z">
    <property type="taxonomic scope" value="Eukaryota"/>
</dbReference>
<evidence type="ECO:0000256" key="2">
    <source>
        <dbReference type="SAM" id="MobiDB-lite"/>
    </source>
</evidence>
<dbReference type="InterPro" id="IPR036514">
    <property type="entry name" value="SGNH_hydro_sf"/>
</dbReference>
<dbReference type="InterPro" id="IPR051058">
    <property type="entry name" value="GDSL_Est/Lipase"/>
</dbReference>
<dbReference type="Gramene" id="Os06t0229400-00">
    <property type="protein sequence ID" value="Os06t0229400-00"/>
    <property type="gene ID" value="Os06g0229400"/>
</dbReference>
<dbReference type="STRING" id="39947.A0A0P0WUU7"/>
<feature type="compositionally biased region" description="Basic and acidic residues" evidence="2">
    <location>
        <begin position="266"/>
        <end position="284"/>
    </location>
</feature>
<dbReference type="PANTHER" id="PTHR45648">
    <property type="entry name" value="GDSL LIPASE/ACYLHYDROLASE FAMILY PROTEIN (AFU_ORTHOLOGUE AFUA_4G14700)"/>
    <property type="match status" value="1"/>
</dbReference>
<organism evidence="4 5">
    <name type="scientific">Oryza sativa subsp. japonica</name>
    <name type="common">Rice</name>
    <dbReference type="NCBI Taxonomy" id="39947"/>
    <lineage>
        <taxon>Eukaryota</taxon>
        <taxon>Viridiplantae</taxon>
        <taxon>Streptophyta</taxon>
        <taxon>Embryophyta</taxon>
        <taxon>Tracheophyta</taxon>
        <taxon>Spermatophyta</taxon>
        <taxon>Magnoliopsida</taxon>
        <taxon>Liliopsida</taxon>
        <taxon>Poales</taxon>
        <taxon>Poaceae</taxon>
        <taxon>BOP clade</taxon>
        <taxon>Oryzoideae</taxon>
        <taxon>Oryzeae</taxon>
        <taxon>Oryzinae</taxon>
        <taxon>Oryza</taxon>
        <taxon>Oryza sativa</taxon>
    </lineage>
</organism>
<evidence type="ECO:0000313" key="5">
    <source>
        <dbReference type="Proteomes" id="UP000059680"/>
    </source>
</evidence>
<keyword evidence="5" id="KW-1185">Reference proteome</keyword>
<dbReference type="PANTHER" id="PTHR45648:SF5">
    <property type="entry name" value="OS04G0577300 PROTEIN"/>
    <property type="match status" value="1"/>
</dbReference>
<feature type="compositionally biased region" description="Basic residues" evidence="2">
    <location>
        <begin position="363"/>
        <end position="373"/>
    </location>
</feature>
<evidence type="ECO:0000313" key="4">
    <source>
        <dbReference type="EMBL" id="BAS96898.1"/>
    </source>
</evidence>
<dbReference type="FunCoup" id="A0A0P0WUU7">
    <property type="interactions" value="49"/>
</dbReference>
<reference evidence="5" key="1">
    <citation type="journal article" date="2005" name="Nature">
        <title>The map-based sequence of the rice genome.</title>
        <authorList>
            <consortium name="International rice genome sequencing project (IRGSP)"/>
            <person name="Matsumoto T."/>
            <person name="Wu J."/>
            <person name="Kanamori H."/>
            <person name="Katayose Y."/>
            <person name="Fujisawa M."/>
            <person name="Namiki N."/>
            <person name="Mizuno H."/>
            <person name="Yamamoto K."/>
            <person name="Antonio B.A."/>
            <person name="Baba T."/>
            <person name="Sakata K."/>
            <person name="Nagamura Y."/>
            <person name="Aoki H."/>
            <person name="Arikawa K."/>
            <person name="Arita K."/>
            <person name="Bito T."/>
            <person name="Chiden Y."/>
            <person name="Fujitsuka N."/>
            <person name="Fukunaka R."/>
            <person name="Hamada M."/>
            <person name="Harada C."/>
            <person name="Hayashi A."/>
            <person name="Hijishita S."/>
            <person name="Honda M."/>
            <person name="Hosokawa S."/>
            <person name="Ichikawa Y."/>
            <person name="Idonuma A."/>
            <person name="Iijima M."/>
            <person name="Ikeda M."/>
            <person name="Ikeno M."/>
            <person name="Ito K."/>
            <person name="Ito S."/>
            <person name="Ito T."/>
            <person name="Ito Y."/>
            <person name="Ito Y."/>
            <person name="Iwabuchi A."/>
            <person name="Kamiya K."/>
            <person name="Karasawa W."/>
            <person name="Kurita K."/>
            <person name="Katagiri S."/>
            <person name="Kikuta A."/>
            <person name="Kobayashi H."/>
            <person name="Kobayashi N."/>
            <person name="Machita K."/>
            <person name="Maehara T."/>
            <person name="Masukawa M."/>
            <person name="Mizubayashi T."/>
            <person name="Mukai Y."/>
            <person name="Nagasaki H."/>
            <person name="Nagata Y."/>
            <person name="Naito S."/>
            <person name="Nakashima M."/>
            <person name="Nakama Y."/>
            <person name="Nakamichi Y."/>
            <person name="Nakamura M."/>
            <person name="Meguro A."/>
            <person name="Negishi M."/>
            <person name="Ohta I."/>
            <person name="Ohta T."/>
            <person name="Okamoto M."/>
            <person name="Ono N."/>
            <person name="Saji S."/>
            <person name="Sakaguchi M."/>
            <person name="Sakai K."/>
            <person name="Shibata M."/>
            <person name="Shimokawa T."/>
            <person name="Song J."/>
            <person name="Takazaki Y."/>
            <person name="Terasawa K."/>
            <person name="Tsugane M."/>
            <person name="Tsuji K."/>
            <person name="Ueda S."/>
            <person name="Waki K."/>
            <person name="Yamagata H."/>
            <person name="Yamamoto M."/>
            <person name="Yamamoto S."/>
            <person name="Yamane H."/>
            <person name="Yoshiki S."/>
            <person name="Yoshihara R."/>
            <person name="Yukawa K."/>
            <person name="Zhong H."/>
            <person name="Yano M."/>
            <person name="Yuan Q."/>
            <person name="Ouyang S."/>
            <person name="Liu J."/>
            <person name="Jones K.M."/>
            <person name="Gansberger K."/>
            <person name="Moffat K."/>
            <person name="Hill J."/>
            <person name="Bera J."/>
            <person name="Fadrosh D."/>
            <person name="Jin S."/>
            <person name="Johri S."/>
            <person name="Kim M."/>
            <person name="Overton L."/>
            <person name="Reardon M."/>
            <person name="Tsitrin T."/>
            <person name="Vuong H."/>
            <person name="Weaver B."/>
            <person name="Ciecko A."/>
            <person name="Tallon L."/>
            <person name="Jackson J."/>
            <person name="Pai G."/>
            <person name="Aken S.V."/>
            <person name="Utterback T."/>
            <person name="Reidmuller S."/>
            <person name="Feldblyum T."/>
            <person name="Hsiao J."/>
            <person name="Zismann V."/>
            <person name="Iobst S."/>
            <person name="de Vazeille A.R."/>
            <person name="Buell C.R."/>
            <person name="Ying K."/>
            <person name="Li Y."/>
            <person name="Lu T."/>
            <person name="Huang Y."/>
            <person name="Zhao Q."/>
            <person name="Feng Q."/>
            <person name="Zhang L."/>
            <person name="Zhu J."/>
            <person name="Weng Q."/>
            <person name="Mu J."/>
            <person name="Lu Y."/>
            <person name="Fan D."/>
            <person name="Liu Y."/>
            <person name="Guan J."/>
            <person name="Zhang Y."/>
            <person name="Yu S."/>
            <person name="Liu X."/>
            <person name="Zhang Y."/>
            <person name="Hong G."/>
            <person name="Han B."/>
            <person name="Choisne N."/>
            <person name="Demange N."/>
            <person name="Orjeda G."/>
            <person name="Samain S."/>
            <person name="Cattolico L."/>
            <person name="Pelletier E."/>
            <person name="Couloux A."/>
            <person name="Segurens B."/>
            <person name="Wincker P."/>
            <person name="D'Hont A."/>
            <person name="Scarpelli C."/>
            <person name="Weissenbach J."/>
            <person name="Salanoubat M."/>
            <person name="Quetier F."/>
            <person name="Yu Y."/>
            <person name="Kim H.R."/>
            <person name="Rambo T."/>
            <person name="Currie J."/>
            <person name="Collura K."/>
            <person name="Luo M."/>
            <person name="Yang T."/>
            <person name="Ammiraju J.S.S."/>
            <person name="Engler F."/>
            <person name="Soderlund C."/>
            <person name="Wing R.A."/>
            <person name="Palmer L.E."/>
            <person name="de la Bastide M."/>
            <person name="Spiegel L."/>
            <person name="Nascimento L."/>
            <person name="Zutavern T."/>
            <person name="O'Shaughnessy A."/>
            <person name="Dike S."/>
            <person name="Dedhia N."/>
            <person name="Preston R."/>
            <person name="Balija V."/>
            <person name="McCombie W.R."/>
            <person name="Chow T."/>
            <person name="Chen H."/>
            <person name="Chung M."/>
            <person name="Chen C."/>
            <person name="Shaw J."/>
            <person name="Wu H."/>
            <person name="Hsiao K."/>
            <person name="Chao Y."/>
            <person name="Chu M."/>
            <person name="Cheng C."/>
            <person name="Hour A."/>
            <person name="Lee P."/>
            <person name="Lin S."/>
            <person name="Lin Y."/>
            <person name="Liou J."/>
            <person name="Liu S."/>
            <person name="Hsing Y."/>
            <person name="Raghuvanshi S."/>
            <person name="Mohanty A."/>
            <person name="Bharti A.K."/>
            <person name="Gaur A."/>
            <person name="Gupta V."/>
            <person name="Kumar D."/>
            <person name="Ravi V."/>
            <person name="Vij S."/>
            <person name="Kapur A."/>
            <person name="Khurana P."/>
            <person name="Khurana P."/>
            <person name="Khurana J.P."/>
            <person name="Tyagi A.K."/>
            <person name="Gaikwad K."/>
            <person name="Singh A."/>
            <person name="Dalal V."/>
            <person name="Srivastava S."/>
            <person name="Dixit A."/>
            <person name="Pal A.K."/>
            <person name="Ghazi I.A."/>
            <person name="Yadav M."/>
            <person name="Pandit A."/>
            <person name="Bhargava A."/>
            <person name="Sureshbabu K."/>
            <person name="Batra K."/>
            <person name="Sharma T.R."/>
            <person name="Mohapatra T."/>
            <person name="Singh N.K."/>
            <person name="Messing J."/>
            <person name="Nelson A.B."/>
            <person name="Fuks G."/>
            <person name="Kavchok S."/>
            <person name="Keizer G."/>
            <person name="Linton E."/>
            <person name="Llaca V."/>
            <person name="Song R."/>
            <person name="Tanyolac B."/>
            <person name="Young S."/>
            <person name="Ho-Il K."/>
            <person name="Hahn J.H."/>
            <person name="Sangsakoo G."/>
            <person name="Vanavichit A."/>
            <person name="de Mattos Luiz.A.T."/>
            <person name="Zimmer P.D."/>
            <person name="Malone G."/>
            <person name="Dellagostin O."/>
            <person name="de Oliveira A.C."/>
            <person name="Bevan M."/>
            <person name="Bancroft I."/>
            <person name="Minx P."/>
            <person name="Cordum H."/>
            <person name="Wilson R."/>
            <person name="Cheng Z."/>
            <person name="Jin W."/>
            <person name="Jiang J."/>
            <person name="Leong S.A."/>
            <person name="Iwama H."/>
            <person name="Gojobori T."/>
            <person name="Itoh T."/>
            <person name="Niimura Y."/>
            <person name="Fujii Y."/>
            <person name="Habara T."/>
            <person name="Sakai H."/>
            <person name="Sato Y."/>
            <person name="Wilson G."/>
            <person name="Kumar K."/>
            <person name="McCouch S."/>
            <person name="Juretic N."/>
            <person name="Hoen D."/>
            <person name="Wright S."/>
            <person name="Bruskiewich R."/>
            <person name="Bureau T."/>
            <person name="Miyao A."/>
            <person name="Hirochika H."/>
            <person name="Nishikawa T."/>
            <person name="Kadowaki K."/>
            <person name="Sugiura M."/>
            <person name="Burr B."/>
            <person name="Sasaki T."/>
        </authorList>
    </citation>
    <scope>NUCLEOTIDE SEQUENCE [LARGE SCALE GENOMIC DNA]</scope>
    <source>
        <strain evidence="5">cv. Nipponbare</strain>
    </source>
</reference>
<dbReference type="Proteomes" id="UP000059680">
    <property type="component" value="Chromosome 6"/>
</dbReference>